<dbReference type="OrthoDB" id="6416362at2759"/>
<accession>A0A4Y2K922</accession>
<evidence type="ECO:0000313" key="1">
    <source>
        <dbReference type="EMBL" id="GBM98930.1"/>
    </source>
</evidence>
<evidence type="ECO:0000313" key="2">
    <source>
        <dbReference type="Proteomes" id="UP000499080"/>
    </source>
</evidence>
<reference evidence="1 2" key="1">
    <citation type="journal article" date="2019" name="Sci. Rep.">
        <title>Orb-weaving spider Araneus ventricosus genome elucidates the spidroin gene catalogue.</title>
        <authorList>
            <person name="Kono N."/>
            <person name="Nakamura H."/>
            <person name="Ohtoshi R."/>
            <person name="Moran D.A.P."/>
            <person name="Shinohara A."/>
            <person name="Yoshida Y."/>
            <person name="Fujiwara M."/>
            <person name="Mori M."/>
            <person name="Tomita M."/>
            <person name="Arakawa K."/>
        </authorList>
    </citation>
    <scope>NUCLEOTIDE SEQUENCE [LARGE SCALE GENOMIC DNA]</scope>
</reference>
<dbReference type="AlphaFoldDB" id="A0A4Y2K922"/>
<comment type="caution">
    <text evidence="1">The sequence shown here is derived from an EMBL/GenBank/DDBJ whole genome shotgun (WGS) entry which is preliminary data.</text>
</comment>
<sequence length="105" mass="12324">MYKPREKKEDPGVTEMRALLRGEDCFDYNLDQSQLRTSLPGDINPYEEIYLVSFHYRAVAVIMRLLDSLKKHDEPYAQSFNGLFSWFDKVVVGYLNSEVVINKRD</sequence>
<name>A0A4Y2K922_ARAVE</name>
<dbReference type="Proteomes" id="UP000499080">
    <property type="component" value="Unassembled WGS sequence"/>
</dbReference>
<gene>
    <name evidence="1" type="ORF">AVEN_265679_1</name>
</gene>
<protein>
    <submittedName>
        <fullName evidence="1">Uncharacterized protein</fullName>
    </submittedName>
</protein>
<dbReference type="EMBL" id="BGPR01004372">
    <property type="protein sequence ID" value="GBM98930.1"/>
    <property type="molecule type" value="Genomic_DNA"/>
</dbReference>
<keyword evidence="2" id="KW-1185">Reference proteome</keyword>
<proteinExistence type="predicted"/>
<organism evidence="1 2">
    <name type="scientific">Araneus ventricosus</name>
    <name type="common">Orbweaver spider</name>
    <name type="synonym">Epeira ventricosa</name>
    <dbReference type="NCBI Taxonomy" id="182803"/>
    <lineage>
        <taxon>Eukaryota</taxon>
        <taxon>Metazoa</taxon>
        <taxon>Ecdysozoa</taxon>
        <taxon>Arthropoda</taxon>
        <taxon>Chelicerata</taxon>
        <taxon>Arachnida</taxon>
        <taxon>Araneae</taxon>
        <taxon>Araneomorphae</taxon>
        <taxon>Entelegynae</taxon>
        <taxon>Araneoidea</taxon>
        <taxon>Araneidae</taxon>
        <taxon>Araneus</taxon>
    </lineage>
</organism>